<dbReference type="PANTHER" id="PTHR24278">
    <property type="entry name" value="COAGULATION FACTOR"/>
    <property type="match status" value="1"/>
</dbReference>
<dbReference type="Ensembl" id="ENSACOT00000011127.1">
    <property type="protein sequence ID" value="ENSACOP00000010755.1"/>
    <property type="gene ID" value="ENSACOG00000007464.1"/>
</dbReference>
<evidence type="ECO:0000256" key="1">
    <source>
        <dbReference type="ARBA" id="ARBA00023157"/>
    </source>
</evidence>
<name>A0A8B9FMJ2_9PSIT</name>
<keyword evidence="4" id="KW-1185">Reference proteome</keyword>
<dbReference type="Pfam" id="PF00594">
    <property type="entry name" value="Gla"/>
    <property type="match status" value="1"/>
</dbReference>
<reference evidence="3" key="1">
    <citation type="submission" date="2025-08" db="UniProtKB">
        <authorList>
            <consortium name="Ensembl"/>
        </authorList>
    </citation>
    <scope>IDENTIFICATION</scope>
</reference>
<dbReference type="PRINTS" id="PR00001">
    <property type="entry name" value="GLABLOOD"/>
</dbReference>
<dbReference type="GO" id="GO:0031638">
    <property type="term" value="P:zymogen activation"/>
    <property type="evidence" value="ECO:0007669"/>
    <property type="project" value="TreeGrafter"/>
</dbReference>
<dbReference type="SMART" id="SM00069">
    <property type="entry name" value="GLA"/>
    <property type="match status" value="1"/>
</dbReference>
<feature type="domain" description="Gla" evidence="2">
    <location>
        <begin position="15"/>
        <end position="61"/>
    </location>
</feature>
<dbReference type="SUPFAM" id="SSF57630">
    <property type="entry name" value="GLA-domain"/>
    <property type="match status" value="1"/>
</dbReference>
<dbReference type="InterPro" id="IPR050442">
    <property type="entry name" value="Peptidase_S1_coag_factors"/>
</dbReference>
<proteinExistence type="predicted"/>
<dbReference type="InterPro" id="IPR000294">
    <property type="entry name" value="GLA_domain"/>
</dbReference>
<dbReference type="Proteomes" id="UP000694522">
    <property type="component" value="Unplaced"/>
</dbReference>
<dbReference type="Gene3D" id="4.10.740.10">
    <property type="entry name" value="Coagulation Factor IX"/>
    <property type="match status" value="1"/>
</dbReference>
<dbReference type="InterPro" id="IPR017857">
    <property type="entry name" value="Coagulation_fac-like_Gla_dom"/>
</dbReference>
<accession>A0A8B9FMJ2</accession>
<organism evidence="3 4">
    <name type="scientific">Amazona collaria</name>
    <name type="common">yellow-billed parrot</name>
    <dbReference type="NCBI Taxonomy" id="241587"/>
    <lineage>
        <taxon>Eukaryota</taxon>
        <taxon>Metazoa</taxon>
        <taxon>Chordata</taxon>
        <taxon>Craniata</taxon>
        <taxon>Vertebrata</taxon>
        <taxon>Euteleostomi</taxon>
        <taxon>Archelosauria</taxon>
        <taxon>Archosauria</taxon>
        <taxon>Dinosauria</taxon>
        <taxon>Saurischia</taxon>
        <taxon>Theropoda</taxon>
        <taxon>Coelurosauria</taxon>
        <taxon>Aves</taxon>
        <taxon>Neognathae</taxon>
        <taxon>Neoaves</taxon>
        <taxon>Telluraves</taxon>
        <taxon>Australaves</taxon>
        <taxon>Psittaciformes</taxon>
        <taxon>Psittacidae</taxon>
        <taxon>Amazona</taxon>
    </lineage>
</organism>
<sequence length="70" mass="8078">MGKEANSVLQRQRRANSNRLEEVIPGNLERECIEEKCSFEEAREVFENTEKTVTMHPKSCSQPFVHSPNT</sequence>
<evidence type="ECO:0000259" key="2">
    <source>
        <dbReference type="PROSITE" id="PS50998"/>
    </source>
</evidence>
<reference evidence="3" key="2">
    <citation type="submission" date="2025-09" db="UniProtKB">
        <authorList>
            <consortium name="Ensembl"/>
        </authorList>
    </citation>
    <scope>IDENTIFICATION</scope>
</reference>
<dbReference type="GO" id="GO:0005509">
    <property type="term" value="F:calcium ion binding"/>
    <property type="evidence" value="ECO:0007669"/>
    <property type="project" value="InterPro"/>
</dbReference>
<evidence type="ECO:0000313" key="4">
    <source>
        <dbReference type="Proteomes" id="UP000694522"/>
    </source>
</evidence>
<dbReference type="PANTHER" id="PTHR24278:SF31">
    <property type="entry name" value="COAGULATION FACTOR IX"/>
    <property type="match status" value="1"/>
</dbReference>
<dbReference type="FunFam" id="4.10.740.10:FF:000001">
    <property type="entry name" value="vitamin K-dependent protein S"/>
    <property type="match status" value="1"/>
</dbReference>
<dbReference type="AlphaFoldDB" id="A0A8B9FMJ2"/>
<evidence type="ECO:0000313" key="3">
    <source>
        <dbReference type="Ensembl" id="ENSACOP00000010755.1"/>
    </source>
</evidence>
<protein>
    <recommendedName>
        <fullName evidence="2">Gla domain-containing protein</fullName>
    </recommendedName>
</protein>
<dbReference type="InterPro" id="IPR035972">
    <property type="entry name" value="GLA-like_dom_SF"/>
</dbReference>
<dbReference type="GO" id="GO:0007596">
    <property type="term" value="P:blood coagulation"/>
    <property type="evidence" value="ECO:0007669"/>
    <property type="project" value="TreeGrafter"/>
</dbReference>
<keyword evidence="1" id="KW-1015">Disulfide bond</keyword>
<dbReference type="PROSITE" id="PS50998">
    <property type="entry name" value="GLA_2"/>
    <property type="match status" value="1"/>
</dbReference>
<dbReference type="GO" id="GO:0005615">
    <property type="term" value="C:extracellular space"/>
    <property type="evidence" value="ECO:0007669"/>
    <property type="project" value="TreeGrafter"/>
</dbReference>